<organism evidence="1">
    <name type="scientific">Arundo donax</name>
    <name type="common">Giant reed</name>
    <name type="synonym">Donax arundinaceus</name>
    <dbReference type="NCBI Taxonomy" id="35708"/>
    <lineage>
        <taxon>Eukaryota</taxon>
        <taxon>Viridiplantae</taxon>
        <taxon>Streptophyta</taxon>
        <taxon>Embryophyta</taxon>
        <taxon>Tracheophyta</taxon>
        <taxon>Spermatophyta</taxon>
        <taxon>Magnoliopsida</taxon>
        <taxon>Liliopsida</taxon>
        <taxon>Poales</taxon>
        <taxon>Poaceae</taxon>
        <taxon>PACMAD clade</taxon>
        <taxon>Arundinoideae</taxon>
        <taxon>Arundineae</taxon>
        <taxon>Arundo</taxon>
    </lineage>
</organism>
<dbReference type="AlphaFoldDB" id="A0A0A9CU02"/>
<accession>A0A0A9CU02</accession>
<name>A0A0A9CU02_ARUDO</name>
<reference evidence="1" key="2">
    <citation type="journal article" date="2015" name="Data Brief">
        <title>Shoot transcriptome of the giant reed, Arundo donax.</title>
        <authorList>
            <person name="Barrero R.A."/>
            <person name="Guerrero F.D."/>
            <person name="Moolhuijzen P."/>
            <person name="Goolsby J.A."/>
            <person name="Tidwell J."/>
            <person name="Bellgard S.E."/>
            <person name="Bellgard M.I."/>
        </authorList>
    </citation>
    <scope>NUCLEOTIDE SEQUENCE</scope>
    <source>
        <tissue evidence="1">Shoot tissue taken approximately 20 cm above the soil surface</tissue>
    </source>
</reference>
<protein>
    <submittedName>
        <fullName evidence="1">Uncharacterized protein</fullName>
    </submittedName>
</protein>
<evidence type="ECO:0000313" key="1">
    <source>
        <dbReference type="EMBL" id="JAD77913.1"/>
    </source>
</evidence>
<sequence>MGTWALLPWSSSCCSRGRHPCCRRNRGGTHRHLAQHLLQKVRHAFLYCVCEHRDEHLPEHSHGFRLPPPMTSAGKATARRRNARSRKAALFTISTPLLLPRAGELTLKRAGNLEGLIFWEGALD</sequence>
<dbReference type="EMBL" id="GBRH01219982">
    <property type="protein sequence ID" value="JAD77913.1"/>
    <property type="molecule type" value="Transcribed_RNA"/>
</dbReference>
<reference evidence="1" key="1">
    <citation type="submission" date="2014-09" db="EMBL/GenBank/DDBJ databases">
        <authorList>
            <person name="Magalhaes I.L.F."/>
            <person name="Oliveira U."/>
            <person name="Santos F.R."/>
            <person name="Vidigal T.H.D.A."/>
            <person name="Brescovit A.D."/>
            <person name="Santos A.J."/>
        </authorList>
    </citation>
    <scope>NUCLEOTIDE SEQUENCE</scope>
    <source>
        <tissue evidence="1">Shoot tissue taken approximately 20 cm above the soil surface</tissue>
    </source>
</reference>
<proteinExistence type="predicted"/>